<dbReference type="InterPro" id="IPR006868">
    <property type="entry name" value="DUF630"/>
</dbReference>
<dbReference type="PANTHER" id="PTHR21450">
    <property type="entry name" value="PROTEIN ALTERED PHOSPHATE STARVATION RESPONSE 1"/>
    <property type="match status" value="1"/>
</dbReference>
<evidence type="ECO:0000256" key="1">
    <source>
        <dbReference type="SAM" id="MobiDB-lite"/>
    </source>
</evidence>
<gene>
    <name evidence="4" type="ORF">C4D60_Mb07t24540</name>
</gene>
<dbReference type="Pfam" id="PF04782">
    <property type="entry name" value="DUF632"/>
    <property type="match status" value="1"/>
</dbReference>
<reference evidence="4 5" key="1">
    <citation type="journal article" date="2019" name="Nat. Plants">
        <title>Genome sequencing of Musa balbisiana reveals subgenome evolution and function divergence in polyploid bananas.</title>
        <authorList>
            <person name="Yao X."/>
        </authorList>
    </citation>
    <scope>NUCLEOTIDE SEQUENCE [LARGE SCALE GENOMIC DNA]</scope>
    <source>
        <strain evidence="5">cv. DH-PKW</strain>
        <tissue evidence="4">Leaves</tissue>
    </source>
</reference>
<evidence type="ECO:0000259" key="2">
    <source>
        <dbReference type="Pfam" id="PF04782"/>
    </source>
</evidence>
<feature type="domain" description="DUF632" evidence="2">
    <location>
        <begin position="389"/>
        <end position="698"/>
    </location>
</feature>
<dbReference type="AlphaFoldDB" id="A0A4S8JJP2"/>
<evidence type="ECO:0000313" key="4">
    <source>
        <dbReference type="EMBL" id="THU61554.1"/>
    </source>
</evidence>
<name>A0A4S8JJP2_MUSBA</name>
<dbReference type="PANTHER" id="PTHR21450:SF61">
    <property type="entry name" value="OS09G0547300 PROTEIN"/>
    <property type="match status" value="1"/>
</dbReference>
<feature type="compositionally biased region" description="Basic residues" evidence="1">
    <location>
        <begin position="100"/>
        <end position="110"/>
    </location>
</feature>
<dbReference type="Proteomes" id="UP000317650">
    <property type="component" value="Chromosome 7"/>
</dbReference>
<organism evidence="4 5">
    <name type="scientific">Musa balbisiana</name>
    <name type="common">Banana</name>
    <dbReference type="NCBI Taxonomy" id="52838"/>
    <lineage>
        <taxon>Eukaryota</taxon>
        <taxon>Viridiplantae</taxon>
        <taxon>Streptophyta</taxon>
        <taxon>Embryophyta</taxon>
        <taxon>Tracheophyta</taxon>
        <taxon>Spermatophyta</taxon>
        <taxon>Magnoliopsida</taxon>
        <taxon>Liliopsida</taxon>
        <taxon>Zingiberales</taxon>
        <taxon>Musaceae</taxon>
        <taxon>Musa</taxon>
    </lineage>
</organism>
<keyword evidence="5" id="KW-1185">Reference proteome</keyword>
<protein>
    <recommendedName>
        <fullName evidence="6">DUF632 domain-containing protein</fullName>
    </recommendedName>
</protein>
<dbReference type="EMBL" id="PYDT01000005">
    <property type="protein sequence ID" value="THU61554.1"/>
    <property type="molecule type" value="Genomic_DNA"/>
</dbReference>
<feature type="region of interest" description="Disordered" evidence="1">
    <location>
        <begin position="232"/>
        <end position="255"/>
    </location>
</feature>
<dbReference type="STRING" id="52838.A0A4S8JJP2"/>
<sequence length="798" mass="89073">MGCGVSKLDEEAAVAHCRERSLLLADAIRHRYALADAHVAYTLSLRSVGAALEGFLNVARALPPASPVLPLPAQRKGDPPPPLTPSPPPAAAAFLDHTHSRSHSGSHIHFRPSDSESDDVDDLPLHSDEAPPVHPLYADDAPVGQTYVNLNYSRNRPAESSVAYELQPPSSETIRFGSVDERPPTAFPYYGYPYPPQSANLYSYPAYSYTSYDGGMGGGIFGFSSPHRNIPPPAVAAGGSSTTTPEVPPPPSPPRTSTWDFLNPFDSYDNYCASYTPSRSSKELRDEEGIPDLEDEGHEVVKEAYGDPKFVPSSLAAADGEYTGKAATESKEGVIESGGEDPSQKSRLVEAGGSSEHEVHAVEKNVVTEPADRRGAVGFTTSRSYQDVSEVMQEIKTQFDRAFESADQVAKMLEAGKHLYHQKNSVYKASARMICGFPPLLTSKNEDLLVFEEDKAMGCGNLSSTLQKLYNWEKKLLEEVMVTYIISFNLCRPRKVRVLYDRKCEYLRRLSERGAEAEKLEAVEISIRKLSTKIRIAIQVVGTISSKINQLRDEELWPQINELIQGFKRMWTVMSECHHIQCQAISEAKNLDSIVNGVKLDDIHMDAIKQLEFDMVDWVANFSAWVTAQRSYVKSLNGWLVKGIHYVPEETDDGVPPFSPGRLGAPPVFIICNYWSQSMDMISEREVIDAMQAFAHDVFKIWQQRKFEQQQRLMANRDMDSKLRLMESQEQLMLRQRKKLMLMSSEDGISIPEHEVRHGSTANSLHLSLKQIFEAMENFTANSMKAYEVPHICCEEEK</sequence>
<evidence type="ECO:0000313" key="5">
    <source>
        <dbReference type="Proteomes" id="UP000317650"/>
    </source>
</evidence>
<feature type="region of interest" description="Disordered" evidence="1">
    <location>
        <begin position="69"/>
        <end position="131"/>
    </location>
</feature>
<proteinExistence type="predicted"/>
<feature type="domain" description="DUF630" evidence="3">
    <location>
        <begin position="1"/>
        <end position="56"/>
    </location>
</feature>
<dbReference type="InterPro" id="IPR006867">
    <property type="entry name" value="DUF632"/>
</dbReference>
<feature type="region of interest" description="Disordered" evidence="1">
    <location>
        <begin position="321"/>
        <end position="357"/>
    </location>
</feature>
<dbReference type="Pfam" id="PF04783">
    <property type="entry name" value="DUF630"/>
    <property type="match status" value="1"/>
</dbReference>
<comment type="caution">
    <text evidence="4">The sequence shown here is derived from an EMBL/GenBank/DDBJ whole genome shotgun (WGS) entry which is preliminary data.</text>
</comment>
<feature type="compositionally biased region" description="Pro residues" evidence="1">
    <location>
        <begin position="79"/>
        <end position="90"/>
    </location>
</feature>
<evidence type="ECO:0008006" key="6">
    <source>
        <dbReference type="Google" id="ProtNLM"/>
    </source>
</evidence>
<evidence type="ECO:0000259" key="3">
    <source>
        <dbReference type="Pfam" id="PF04783"/>
    </source>
</evidence>
<accession>A0A4S8JJP2</accession>